<organism evidence="5 6">
    <name type="scientific">Paenibacillus dendrobii</name>
    <dbReference type="NCBI Taxonomy" id="2691084"/>
    <lineage>
        <taxon>Bacteria</taxon>
        <taxon>Bacillati</taxon>
        <taxon>Bacillota</taxon>
        <taxon>Bacilli</taxon>
        <taxon>Bacillales</taxon>
        <taxon>Paenibacillaceae</taxon>
        <taxon>Paenibacillus</taxon>
    </lineage>
</organism>
<dbReference type="PANTHER" id="PTHR43308">
    <property type="entry name" value="OUTER MEMBRANE PROTEIN ALPHA-RELATED"/>
    <property type="match status" value="1"/>
</dbReference>
<dbReference type="Gene3D" id="3.20.20.140">
    <property type="entry name" value="Metal-dependent hydrolases"/>
    <property type="match status" value="1"/>
</dbReference>
<dbReference type="SUPFAM" id="SSF101756">
    <property type="entry name" value="Hypothetical protein YgiW"/>
    <property type="match status" value="1"/>
</dbReference>
<dbReference type="InterPro" id="IPR055458">
    <property type="entry name" value="IFT52_GIFT"/>
</dbReference>
<dbReference type="InterPro" id="IPR011635">
    <property type="entry name" value="CARDB"/>
</dbReference>
<proteinExistence type="predicted"/>
<feature type="domain" description="SLH" evidence="3">
    <location>
        <begin position="2007"/>
        <end position="2067"/>
    </location>
</feature>
<feature type="signal peptide" evidence="2">
    <location>
        <begin position="1"/>
        <end position="21"/>
    </location>
</feature>
<dbReference type="InterPro" id="IPR016195">
    <property type="entry name" value="Pol/histidinol_Pase-like"/>
</dbReference>
<gene>
    <name evidence="5" type="ORF">GRF59_09505</name>
</gene>
<evidence type="ECO:0000313" key="6">
    <source>
        <dbReference type="Proteomes" id="UP000460318"/>
    </source>
</evidence>
<dbReference type="Gene3D" id="3.40.50.880">
    <property type="match status" value="1"/>
</dbReference>
<evidence type="ECO:0000256" key="1">
    <source>
        <dbReference type="SAM" id="MobiDB-lite"/>
    </source>
</evidence>
<keyword evidence="6" id="KW-1185">Reference proteome</keyword>
<dbReference type="Pfam" id="PF00932">
    <property type="entry name" value="LTD"/>
    <property type="match status" value="1"/>
</dbReference>
<feature type="region of interest" description="Disordered" evidence="1">
    <location>
        <begin position="1737"/>
        <end position="1788"/>
    </location>
</feature>
<dbReference type="InterPro" id="IPR029062">
    <property type="entry name" value="Class_I_gatase-like"/>
</dbReference>
<feature type="domain" description="SLH" evidence="3">
    <location>
        <begin position="2068"/>
        <end position="2131"/>
    </location>
</feature>
<evidence type="ECO:0000256" key="2">
    <source>
        <dbReference type="SAM" id="SignalP"/>
    </source>
</evidence>
<dbReference type="SUPFAM" id="SSF89550">
    <property type="entry name" value="PHP domain-like"/>
    <property type="match status" value="1"/>
</dbReference>
<dbReference type="Pfam" id="PF23355">
    <property type="entry name" value="IFT52_GIFT"/>
    <property type="match status" value="1"/>
</dbReference>
<name>A0A7X3IHG5_9BACL</name>
<feature type="domain" description="SLH" evidence="3">
    <location>
        <begin position="2136"/>
        <end position="2196"/>
    </location>
</feature>
<dbReference type="PROSITE" id="PS51272">
    <property type="entry name" value="SLH"/>
    <property type="match status" value="3"/>
</dbReference>
<protein>
    <submittedName>
        <fullName evidence="5">Ig domain-containing protein group 2 domain-containing protein</fullName>
    </submittedName>
</protein>
<dbReference type="InterPro" id="IPR051465">
    <property type="entry name" value="Cell_Envelope_Struct_Comp"/>
</dbReference>
<dbReference type="Gene3D" id="2.60.40.10">
    <property type="entry name" value="Immunoglobulins"/>
    <property type="match status" value="1"/>
</dbReference>
<sequence>MKKRTSIGLMVLLLASMFPQGGFTSKASAAAAHLVISQVYGGGGNSGSTYLYDFVELYNPTDSEVNLDGYAIQYASKASSFTALQTGTSASLTPLDGKVIKAHGFLLIQEANGKTSAPDLPVEADVTGVINLSATDGKVALTRTQTAISGSSDPAVVDFLGYGGANDFEGAPLSVLSNSKSAQRKAEDGSQSGPGKGAGLDTDNNSMDFVSASVLEPRNSETPAVAVTKSAQPLGQLIQFTNEGSLGIVTGEPSSVTAATYVSVYLNDPSNGSVPVTTAVYADANGEIGNLSFDNSLQANKVYITAKDADKTESSPVIIDLAVPSAPLNDGKLNYYLDTNGGGRIIGGAGAAAPNSKIYAYNGLSGGSRFTSTADGKDYVTADINGSFTFNFDGGADDVYISQLTSTVRGIQLEGPRSRVTKGNTEIITPIGSIHTNDSSGKSDKIDQIFTIQGVVLGSGGLTAANTFYVQDATGGIAVFGTVPAGITVAEGDLVTITGAIQFYNGLTEITPAKVVKNGTAPIPAPAQSTLLDLINYTKAEPLEGSLVQFTGKITNIPAMAGNGYNLTVSEPVTNKSITVRVTTGSGIDISTLKKDATYTITGIFSQYVSGTTYKSGYQVFPRYNADMVEIKELSVTHQPITQAYTHTDITFTAKADNADSVVVYYRTVEGAYQALPMTKADGSNYSAVLNSSFAAAGSFEYYIEAKMGSVTKQSGSADKPYKVTVVDDTFAPTFYEETPMAGAKIEDRQPVISVKYDEPSGLDASTLAVTLDGKAISATISGDTILINNDAELSIADHAVNLRVSDTKHNEGTYTWTFTVTPVFSGGNHYRGTTHNHTNISHDAAGTPEDALKAAEAHHYDFFAFSDHSHDIDAALSGQDTVDHKGSPERTGGADWQLTKDLAKKYTKNDDFVVFPAFEMTSTTWGHSNVFGTDNFIDRKQNSGQYQDLSKYYAWVLTYDDIVAQFNHPDMSANAFNNFTPYDSKVDKLFTMFEVGNGSGHYGYANSEAKFFKALDLGWHVAPTYGEDNHDGTWGQTNARTVIVADDLSQESLLQSMRNMRVYMSEDPNFTLDFLANGSYMGATVKGSTLNFSVTGKDDVAESKSMPEFSYLSNSYKSDDRVAKVEILSNGGKVLDSYSPMTKDFTWNPTVQVTGGQQWYVVKVTQMDGERVYSAPIWSQDVTTDVKVSGINVVGNSLVSGSPSTLEAGLTNLGSKDLTNLNVHFYVDEVNDSHLIQSVTVPSIQSKGTATARVTWANPLQGNHTIIAVLDAPPGDSPDDNQFRLDVHIKASLGMKVMIDASHKNENTTLDTSSYKDNLKSITEQLRQEGYTVAENNNAITESTLADVKVLMFTHPSIAVTDEEAGAIADFVRNGGSLLLTEKSNNSTNPAISNNLLEKIGSEIRVSNDGIFDTSPDGNFWSQPIGNNTYTVRLHPAPVRNYITDRSLTLEYYSGASLEKAGHLPLVDTDHVTVLVHGNETTFQDKVAGGGYVYDNSNDGVGGSAIPAIASEELGKGRIIVSGMNFVNDKQMDESYNAKGNNELGINAVNWLAHRDTQIDTIEKVRTEPEGTPAVIEGTVVTGSNIFFDAFYVQDATGGIMAFKEVPENSLIEGDTVRVYGETKTFENNQELEFGSFAMDVIKTGHTDPVQPRIMTTGAAKLDQNQGLLVQVKGKVVSQFDENSYVIDDGTGPILIFTDGYIAKQSGPVPSMATGDTLEAVGLIGKNTEGTRIRVRNTKELIKTESSTDPTDPTDPTTPTTPSTPDGSGSTSSGNQGQTGSSSDQNRYANLDNMKIQVKSEHGIDGLIYNKVTVDADSLNKAFLNHTQATLDVQNIALPVKIELPLEAFAPADGSRSDASLKIQNHDFFYDLPAKIIAAKALAAELGLDLKDLKLELVITKADEELSVKLNEAAKRQNVQLVSSGWQFSLAAVGNGKKKEIDTFGTNFVSRGIVVSSVLDPKTSTGVRYDEGSGELVFVPTYFNAAGNETTAAMKRNGNSIYAVVHSDASFGDIKGHWAQQDIQLLASKLIVKGQNANAFAPNAQVTRAEFAAMLVRSLGLSQAAGTDIHFKDVKASDWFYGAVATAADAKMINGFEDQSFRPSAPISREEMAVMIQRALAYTGHSSPVDPESILASFKDNGTISSWARSAVAELTASHIISGMSANLFVPKGVATRAQAVKMLKEALQSIQFIN</sequence>
<dbReference type="Pfam" id="PF07705">
    <property type="entry name" value="CARDB"/>
    <property type="match status" value="1"/>
</dbReference>
<reference evidence="5 6" key="1">
    <citation type="submission" date="2019-12" db="EMBL/GenBank/DDBJ databases">
        <title>Paenibacillus sp. nov., an endophytic bacterium isolated from the stem of Dendrobium.</title>
        <authorList>
            <person name="Zhao R."/>
        </authorList>
    </citation>
    <scope>NUCLEOTIDE SEQUENCE [LARGE SCALE GENOMIC DNA]</scope>
    <source>
        <strain evidence="5 6">HJL G12</strain>
    </source>
</reference>
<dbReference type="Proteomes" id="UP000460318">
    <property type="component" value="Unassembled WGS sequence"/>
</dbReference>
<feature type="domain" description="LTD" evidence="4">
    <location>
        <begin position="22"/>
        <end position="164"/>
    </location>
</feature>
<dbReference type="InterPro" id="IPR036700">
    <property type="entry name" value="BOBF_sf"/>
</dbReference>
<evidence type="ECO:0000313" key="5">
    <source>
        <dbReference type="EMBL" id="MWV43870.1"/>
    </source>
</evidence>
<comment type="caution">
    <text evidence="5">The sequence shown here is derived from an EMBL/GenBank/DDBJ whole genome shotgun (WGS) entry which is preliminary data.</text>
</comment>
<dbReference type="PANTHER" id="PTHR43308:SF5">
    <property type="entry name" value="S-LAYER PROTEIN _ PEPTIDOGLYCAN ENDO-BETA-N-ACETYLGLUCOSAMINIDASE"/>
    <property type="match status" value="1"/>
</dbReference>
<dbReference type="CDD" id="cd04486">
    <property type="entry name" value="YhcR_OBF_like"/>
    <property type="match status" value="1"/>
</dbReference>
<dbReference type="PROSITE" id="PS51841">
    <property type="entry name" value="LTD"/>
    <property type="match status" value="1"/>
</dbReference>
<dbReference type="InterPro" id="IPR013783">
    <property type="entry name" value="Ig-like_fold"/>
</dbReference>
<evidence type="ECO:0000259" key="3">
    <source>
        <dbReference type="PROSITE" id="PS51272"/>
    </source>
</evidence>
<keyword evidence="2" id="KW-0732">Signal</keyword>
<dbReference type="EMBL" id="WUBI01000001">
    <property type="protein sequence ID" value="MWV43870.1"/>
    <property type="molecule type" value="Genomic_DNA"/>
</dbReference>
<dbReference type="InterPro" id="IPR001119">
    <property type="entry name" value="SLH_dom"/>
</dbReference>
<accession>A0A7X3IHG5</accession>
<dbReference type="SUPFAM" id="SSF52317">
    <property type="entry name" value="Class I glutamine amidotransferase-like"/>
    <property type="match status" value="1"/>
</dbReference>
<feature type="compositionally biased region" description="Low complexity" evidence="1">
    <location>
        <begin position="1748"/>
        <end position="1787"/>
    </location>
</feature>
<dbReference type="Pfam" id="PF00395">
    <property type="entry name" value="SLH"/>
    <property type="match status" value="3"/>
</dbReference>
<evidence type="ECO:0000259" key="4">
    <source>
        <dbReference type="PROSITE" id="PS51841"/>
    </source>
</evidence>
<dbReference type="InterPro" id="IPR001322">
    <property type="entry name" value="Lamin_tail_dom"/>
</dbReference>
<feature type="chain" id="PRO_5039202486" evidence="2">
    <location>
        <begin position="22"/>
        <end position="2196"/>
    </location>
</feature>
<feature type="region of interest" description="Disordered" evidence="1">
    <location>
        <begin position="179"/>
        <end position="206"/>
    </location>
</feature>